<feature type="domain" description="Aminoglycoside phosphotransferase" evidence="1">
    <location>
        <begin position="58"/>
        <end position="231"/>
    </location>
</feature>
<dbReference type="Proteomes" id="UP000199691">
    <property type="component" value="Unassembled WGS sequence"/>
</dbReference>
<keyword evidence="3" id="KW-1185">Reference proteome</keyword>
<protein>
    <submittedName>
        <fullName evidence="2">Spectinomycin phosphotransferase</fullName>
    </submittedName>
</protein>
<sequence>MEDLPAGLPEHELRDGLARYGITGKPVHAPVGFGDHHWTVYDRWFTSVSDLTTKPLSRLRRAMDTAAALGEQLPFVVAPVRSDDGDTVVLLNDRYALSVFPYRAGKAGNFGDPVHEGVAELLTALHRCEPPESTPVAPVEVPGTVALAALLDEPGEWFSRQAREVFVAHADAVRAALAELDRLAGHLPGERVVTHGEPHAGNVIRTPAGLCLVDWDTVGLAPPERDLWFLGGGTGFYALRWAVDDIAGFAAELRAPHEKSRDAELALHYFTETLRSL</sequence>
<dbReference type="InterPro" id="IPR011009">
    <property type="entry name" value="Kinase-like_dom_sf"/>
</dbReference>
<evidence type="ECO:0000259" key="1">
    <source>
        <dbReference type="Pfam" id="PF01636"/>
    </source>
</evidence>
<dbReference type="SUPFAM" id="SSF56112">
    <property type="entry name" value="Protein kinase-like (PK-like)"/>
    <property type="match status" value="1"/>
</dbReference>
<dbReference type="EMBL" id="FNIX01000007">
    <property type="protein sequence ID" value="SDP35517.1"/>
    <property type="molecule type" value="Genomic_DNA"/>
</dbReference>
<dbReference type="Pfam" id="PF01636">
    <property type="entry name" value="APH"/>
    <property type="match status" value="1"/>
</dbReference>
<dbReference type="InterPro" id="IPR002575">
    <property type="entry name" value="Aminoglycoside_PTrfase"/>
</dbReference>
<dbReference type="STRING" id="641025.SAMN05421507_107183"/>
<dbReference type="AlphaFoldDB" id="A0A1H0S1M1"/>
<dbReference type="Gene3D" id="1.10.510.10">
    <property type="entry name" value="Transferase(Phosphotransferase) domain 1"/>
    <property type="match status" value="1"/>
</dbReference>
<accession>A0A1H0S1M1</accession>
<evidence type="ECO:0000313" key="3">
    <source>
        <dbReference type="Proteomes" id="UP000199691"/>
    </source>
</evidence>
<proteinExistence type="predicted"/>
<dbReference type="RefSeq" id="WP_245733710.1">
    <property type="nucleotide sequence ID" value="NZ_FNIX01000007.1"/>
</dbReference>
<evidence type="ECO:0000313" key="2">
    <source>
        <dbReference type="EMBL" id="SDP35517.1"/>
    </source>
</evidence>
<organism evidence="2 3">
    <name type="scientific">Lentzea jiangxiensis</name>
    <dbReference type="NCBI Taxonomy" id="641025"/>
    <lineage>
        <taxon>Bacteria</taxon>
        <taxon>Bacillati</taxon>
        <taxon>Actinomycetota</taxon>
        <taxon>Actinomycetes</taxon>
        <taxon>Pseudonocardiales</taxon>
        <taxon>Pseudonocardiaceae</taxon>
        <taxon>Lentzea</taxon>
    </lineage>
</organism>
<keyword evidence="2" id="KW-0808">Transferase</keyword>
<dbReference type="GO" id="GO:0016740">
    <property type="term" value="F:transferase activity"/>
    <property type="evidence" value="ECO:0007669"/>
    <property type="project" value="UniProtKB-KW"/>
</dbReference>
<gene>
    <name evidence="2" type="ORF">SAMN05421507_107183</name>
</gene>
<reference evidence="3" key="1">
    <citation type="submission" date="2016-10" db="EMBL/GenBank/DDBJ databases">
        <authorList>
            <person name="Varghese N."/>
            <person name="Submissions S."/>
        </authorList>
    </citation>
    <scope>NUCLEOTIDE SEQUENCE [LARGE SCALE GENOMIC DNA]</scope>
    <source>
        <strain evidence="3">CGMCC 4.6609</strain>
    </source>
</reference>
<name>A0A1H0S1M1_9PSEU</name>